<accession>A0A3D8S8B5</accession>
<dbReference type="STRING" id="1849047.A0A3D8S8B5"/>
<comment type="caution">
    <text evidence="10">The sequence shown here is derived from an EMBL/GenBank/DDBJ whole genome shotgun (WGS) entry which is preliminary data.</text>
</comment>
<dbReference type="Pfam" id="PF00579">
    <property type="entry name" value="tRNA-synt_1b"/>
    <property type="match status" value="1"/>
</dbReference>
<protein>
    <recommendedName>
        <fullName evidence="8">Tyrosine--tRNA ligase</fullName>
        <ecNumber evidence="8">6.1.1.1</ecNumber>
    </recommendedName>
    <alternativeName>
        <fullName evidence="8">Tyrosyl-tRNA synthetase</fullName>
    </alternativeName>
</protein>
<dbReference type="EMBL" id="PDLM01000003">
    <property type="protein sequence ID" value="RDW82572.1"/>
    <property type="molecule type" value="Genomic_DNA"/>
</dbReference>
<dbReference type="CDD" id="cd00805">
    <property type="entry name" value="TyrRS_core"/>
    <property type="match status" value="1"/>
</dbReference>
<evidence type="ECO:0000256" key="4">
    <source>
        <dbReference type="ARBA" id="ARBA00022840"/>
    </source>
</evidence>
<evidence type="ECO:0000256" key="8">
    <source>
        <dbReference type="RuleBase" id="RU361234"/>
    </source>
</evidence>
<keyword evidence="4 8" id="KW-0067">ATP-binding</keyword>
<evidence type="ECO:0000256" key="1">
    <source>
        <dbReference type="ARBA" id="ARBA00005594"/>
    </source>
</evidence>
<dbReference type="EC" id="6.1.1.1" evidence="8"/>
<dbReference type="GO" id="GO:0005829">
    <property type="term" value="C:cytosol"/>
    <property type="evidence" value="ECO:0007669"/>
    <property type="project" value="TreeGrafter"/>
</dbReference>
<dbReference type="SUPFAM" id="SSF52374">
    <property type="entry name" value="Nucleotidylyl transferase"/>
    <property type="match status" value="1"/>
</dbReference>
<comment type="similarity">
    <text evidence="1 8">Belongs to the class-I aminoacyl-tRNA synthetase family.</text>
</comment>
<dbReference type="Gene3D" id="3.10.290.10">
    <property type="entry name" value="RNA-binding S4 domain"/>
    <property type="match status" value="1"/>
</dbReference>
<dbReference type="Pfam" id="PF16714">
    <property type="entry name" value="TyrRSs_C"/>
    <property type="match status" value="1"/>
</dbReference>
<dbReference type="FunFam" id="1.10.240.10:FF:000001">
    <property type="entry name" value="Tyrosine--tRNA ligase"/>
    <property type="match status" value="1"/>
</dbReference>
<dbReference type="InterPro" id="IPR002307">
    <property type="entry name" value="Tyr-tRNA-ligase"/>
</dbReference>
<evidence type="ECO:0000256" key="7">
    <source>
        <dbReference type="ARBA" id="ARBA00048248"/>
    </source>
</evidence>
<dbReference type="AlphaFoldDB" id="A0A3D8S8B5"/>
<dbReference type="Proteomes" id="UP000256645">
    <property type="component" value="Unassembled WGS sequence"/>
</dbReference>
<dbReference type="PRINTS" id="PR01040">
    <property type="entry name" value="TRNASYNTHTYR"/>
</dbReference>
<evidence type="ECO:0000256" key="6">
    <source>
        <dbReference type="ARBA" id="ARBA00023146"/>
    </source>
</evidence>
<evidence type="ECO:0000256" key="5">
    <source>
        <dbReference type="ARBA" id="ARBA00022917"/>
    </source>
</evidence>
<dbReference type="Gene3D" id="3.40.50.620">
    <property type="entry name" value="HUPs"/>
    <property type="match status" value="1"/>
</dbReference>
<dbReference type="Gene3D" id="1.10.240.10">
    <property type="entry name" value="Tyrosyl-Transfer RNA Synthetase"/>
    <property type="match status" value="1"/>
</dbReference>
<dbReference type="GO" id="GO:0004831">
    <property type="term" value="F:tyrosine-tRNA ligase activity"/>
    <property type="evidence" value="ECO:0007669"/>
    <property type="project" value="UniProtKB-EC"/>
</dbReference>
<dbReference type="GO" id="GO:0005524">
    <property type="term" value="F:ATP binding"/>
    <property type="evidence" value="ECO:0007669"/>
    <property type="project" value="UniProtKB-KW"/>
</dbReference>
<keyword evidence="6 8" id="KW-0030">Aminoacyl-tRNA synthetase</keyword>
<dbReference type="GO" id="GO:0006437">
    <property type="term" value="P:tyrosyl-tRNA aminoacylation"/>
    <property type="evidence" value="ECO:0007669"/>
    <property type="project" value="InterPro"/>
</dbReference>
<keyword evidence="5 8" id="KW-0648">Protein biosynthesis</keyword>
<keyword evidence="2 8" id="KW-0436">Ligase</keyword>
<organism evidence="10 11">
    <name type="scientific">Coleophoma cylindrospora</name>
    <dbReference type="NCBI Taxonomy" id="1849047"/>
    <lineage>
        <taxon>Eukaryota</taxon>
        <taxon>Fungi</taxon>
        <taxon>Dikarya</taxon>
        <taxon>Ascomycota</taxon>
        <taxon>Pezizomycotina</taxon>
        <taxon>Leotiomycetes</taxon>
        <taxon>Helotiales</taxon>
        <taxon>Dermateaceae</taxon>
        <taxon>Coleophoma</taxon>
    </lineage>
</organism>
<proteinExistence type="inferred from homology"/>
<dbReference type="OrthoDB" id="337870at2759"/>
<reference evidence="10 11" key="1">
    <citation type="journal article" date="2018" name="IMA Fungus">
        <title>IMA Genome-F 9: Draft genome sequence of Annulohypoxylon stygium, Aspergillus mulundensis, Berkeleyomyces basicola (syn. Thielaviopsis basicola), Ceratocystis smalleyi, two Cercospora beticola strains, Coleophoma cylindrospora, Fusarium fracticaudum, Phialophora cf. hyalina, and Morchella septimelata.</title>
        <authorList>
            <person name="Wingfield B.D."/>
            <person name="Bills G.F."/>
            <person name="Dong Y."/>
            <person name="Huang W."/>
            <person name="Nel W.J."/>
            <person name="Swalarsk-Parry B.S."/>
            <person name="Vaghefi N."/>
            <person name="Wilken P.M."/>
            <person name="An Z."/>
            <person name="de Beer Z.W."/>
            <person name="De Vos L."/>
            <person name="Chen L."/>
            <person name="Duong T.A."/>
            <person name="Gao Y."/>
            <person name="Hammerbacher A."/>
            <person name="Kikkert J.R."/>
            <person name="Li Y."/>
            <person name="Li H."/>
            <person name="Li K."/>
            <person name="Li Q."/>
            <person name="Liu X."/>
            <person name="Ma X."/>
            <person name="Naidoo K."/>
            <person name="Pethybridge S.J."/>
            <person name="Sun J."/>
            <person name="Steenkamp E.T."/>
            <person name="van der Nest M.A."/>
            <person name="van Wyk S."/>
            <person name="Wingfield M.J."/>
            <person name="Xiong C."/>
            <person name="Yue Q."/>
            <person name="Zhang X."/>
        </authorList>
    </citation>
    <scope>NUCLEOTIDE SEQUENCE [LARGE SCALE GENOMIC DNA]</scope>
    <source>
        <strain evidence="10 11">BP6252</strain>
    </source>
</reference>
<dbReference type="InterPro" id="IPR024088">
    <property type="entry name" value="Tyr-tRNA-ligase_bac-type"/>
</dbReference>
<dbReference type="InterPro" id="IPR036986">
    <property type="entry name" value="S4_RNA-bd_sf"/>
</dbReference>
<dbReference type="InterPro" id="IPR002305">
    <property type="entry name" value="aa-tRNA-synth_Ic"/>
</dbReference>
<dbReference type="InterPro" id="IPR014729">
    <property type="entry name" value="Rossmann-like_a/b/a_fold"/>
</dbReference>
<dbReference type="GO" id="GO:0003723">
    <property type="term" value="F:RNA binding"/>
    <property type="evidence" value="ECO:0007669"/>
    <property type="project" value="InterPro"/>
</dbReference>
<sequence>MASPSLFRSTTRQELYVCARCTLRASKLPGNTARRAIHRSTIEKQREAAKQWQALAKEITAGTKKSMLTRLEERGLVHSIAGKRDELDLALTENRLGAYVGIDPTASSLHVGHLLPLMSLFWMYVNGYHAVSLLGGATSKIGDPSDRLTTREAQASSVRVANMTAMHYQLKRLWVNVQAYGRKHGYERDFGWKRELVNNNTWMNNLTLIEMLQILGHGVRLGPMLARDTVKNKMSKGDGMSFAEFTYPLLQGWDWWHMYHTKGIHMQIGGSDQYGNITAGVDAVKYITKNHPDPSVRQMVEKFPTPTGFTVPLLTTAAGTKFGKSAGNAIWLDKEQTSTFDLYGFFLRTADADVERYLKLFTFLPIEQIETVVKEHMESAKERKAQHLLAREFLELIHGPEEAKAAELQHRLMFNKSSTISDPELSNSSSGLATVSSEPITLNNAPKANIKLPRTLIYNYGMGKVLYAAGLATSASEGHRLVSQQSVYIGGYHSEKKKESMDKGMVSFTPVKFWVPEETRSFLVDDKLLLLRRGKHNVRIIEVVEDQLYVEEGLSFPGMESIKELRTIEPTKAQTDTAEEPVNDSDAKFERVQAIIEGKADALQQKDRRPYYYHKAIEPAQRRFIEEVMYKIDKQGRRVWTNMSWHPDYIISKGQMSHFPGSYIGQRIDRPKSGSRALLSQDKAHKVYSQPEEEPQVTKAMAESYARFVSAQPKSQEPVPTQQAPLLLPPKLKSLIDAETRPWISPWLPRAAQAAEVTEEERQHRERRERAARALISIQNRRVFSAKNKFS</sequence>
<feature type="domain" description="Tyrosyl-tRNA synthetase C-terminal" evidence="9">
    <location>
        <begin position="441"/>
        <end position="560"/>
    </location>
</feature>
<dbReference type="InterPro" id="IPR032005">
    <property type="entry name" value="TyrRSs_C"/>
</dbReference>
<name>A0A3D8S8B5_9HELO</name>
<evidence type="ECO:0000259" key="9">
    <source>
        <dbReference type="Pfam" id="PF16714"/>
    </source>
</evidence>
<dbReference type="FunFam" id="3.40.50.620:FF:000227">
    <property type="entry name" value="Tyrosine--tRNA ligase"/>
    <property type="match status" value="1"/>
</dbReference>
<evidence type="ECO:0000313" key="11">
    <source>
        <dbReference type="Proteomes" id="UP000256645"/>
    </source>
</evidence>
<evidence type="ECO:0000256" key="2">
    <source>
        <dbReference type="ARBA" id="ARBA00022598"/>
    </source>
</evidence>
<comment type="catalytic activity">
    <reaction evidence="7 8">
        <text>tRNA(Tyr) + L-tyrosine + ATP = L-tyrosyl-tRNA(Tyr) + AMP + diphosphate + H(+)</text>
        <dbReference type="Rhea" id="RHEA:10220"/>
        <dbReference type="Rhea" id="RHEA-COMP:9706"/>
        <dbReference type="Rhea" id="RHEA-COMP:9707"/>
        <dbReference type="ChEBI" id="CHEBI:15378"/>
        <dbReference type="ChEBI" id="CHEBI:30616"/>
        <dbReference type="ChEBI" id="CHEBI:33019"/>
        <dbReference type="ChEBI" id="CHEBI:58315"/>
        <dbReference type="ChEBI" id="CHEBI:78442"/>
        <dbReference type="ChEBI" id="CHEBI:78536"/>
        <dbReference type="ChEBI" id="CHEBI:456215"/>
        <dbReference type="EC" id="6.1.1.1"/>
    </reaction>
</comment>
<keyword evidence="3 8" id="KW-0547">Nucleotide-binding</keyword>
<dbReference type="PANTHER" id="PTHR11766:SF0">
    <property type="entry name" value="TYROSINE--TRNA LIGASE, MITOCHONDRIAL"/>
    <property type="match status" value="1"/>
</dbReference>
<evidence type="ECO:0000313" key="10">
    <source>
        <dbReference type="EMBL" id="RDW82572.1"/>
    </source>
</evidence>
<dbReference type="PANTHER" id="PTHR11766">
    <property type="entry name" value="TYROSYL-TRNA SYNTHETASE"/>
    <property type="match status" value="1"/>
</dbReference>
<keyword evidence="11" id="KW-1185">Reference proteome</keyword>
<gene>
    <name evidence="10" type="ORF">BP6252_03684</name>
</gene>
<evidence type="ECO:0000256" key="3">
    <source>
        <dbReference type="ARBA" id="ARBA00022741"/>
    </source>
</evidence>
<dbReference type="GO" id="GO:0005739">
    <property type="term" value="C:mitochondrion"/>
    <property type="evidence" value="ECO:0007669"/>
    <property type="project" value="TreeGrafter"/>
</dbReference>
<dbReference type="NCBIfam" id="TIGR00234">
    <property type="entry name" value="tyrS"/>
    <property type="match status" value="1"/>
</dbReference>